<evidence type="ECO:0000259" key="1">
    <source>
        <dbReference type="Pfam" id="PF21530"/>
    </source>
</evidence>
<sequence>MKINSNLDSLTKLIYNNINIRNICTNQYFKDRIILSSCNIDVDNINFNIFNNFPGEERTYLSLDDIVLEVTNNNNSTLYPSKYLNSRKPTGLSPLFLKLKIGCPIILLRNLASHQDYTGNLIFIPRISLTSSISELPFILRWRQFPIQLAFAMTINKSQGQSVKHVGLDLRTLVFSHGQLYVALSHCTSLRNIKILLSPNSNYTLNIVYLE</sequence>
<feature type="non-terminal residue" evidence="2">
    <location>
        <position position="211"/>
    </location>
</feature>
<feature type="domain" description="DNA helicase Pif1-like 2B" evidence="1">
    <location>
        <begin position="83"/>
        <end position="112"/>
    </location>
</feature>
<keyword evidence="3" id="KW-1185">Reference proteome</keyword>
<dbReference type="PANTHER" id="PTHR10492:SF57">
    <property type="entry name" value="ATP-DEPENDENT DNA HELICASE"/>
    <property type="match status" value="1"/>
</dbReference>
<proteinExistence type="predicted"/>
<reference evidence="2 3" key="1">
    <citation type="submission" date="2021-06" db="EMBL/GenBank/DDBJ databases">
        <authorList>
            <person name="Kallberg Y."/>
            <person name="Tangrot J."/>
            <person name="Rosling A."/>
        </authorList>
    </citation>
    <scope>NUCLEOTIDE SEQUENCE [LARGE SCALE GENOMIC DNA]</scope>
    <source>
        <strain evidence="2 3">120-4 pot B 10/14</strain>
    </source>
</reference>
<evidence type="ECO:0000313" key="2">
    <source>
        <dbReference type="EMBL" id="CAG8752482.1"/>
    </source>
</evidence>
<evidence type="ECO:0000313" key="3">
    <source>
        <dbReference type="Proteomes" id="UP000789901"/>
    </source>
</evidence>
<gene>
    <name evidence="2" type="ORF">GMARGA_LOCUS16548</name>
</gene>
<dbReference type="SUPFAM" id="SSF52540">
    <property type="entry name" value="P-loop containing nucleoside triphosphate hydrolases"/>
    <property type="match status" value="1"/>
</dbReference>
<comment type="caution">
    <text evidence="2">The sequence shown here is derived from an EMBL/GenBank/DDBJ whole genome shotgun (WGS) entry which is preliminary data.</text>
</comment>
<accession>A0ABN7VB43</accession>
<organism evidence="2 3">
    <name type="scientific">Gigaspora margarita</name>
    <dbReference type="NCBI Taxonomy" id="4874"/>
    <lineage>
        <taxon>Eukaryota</taxon>
        <taxon>Fungi</taxon>
        <taxon>Fungi incertae sedis</taxon>
        <taxon>Mucoromycota</taxon>
        <taxon>Glomeromycotina</taxon>
        <taxon>Glomeromycetes</taxon>
        <taxon>Diversisporales</taxon>
        <taxon>Gigasporaceae</taxon>
        <taxon>Gigaspora</taxon>
    </lineage>
</organism>
<dbReference type="EMBL" id="CAJVQB010012056">
    <property type="protein sequence ID" value="CAG8752482.1"/>
    <property type="molecule type" value="Genomic_DNA"/>
</dbReference>
<dbReference type="InterPro" id="IPR027417">
    <property type="entry name" value="P-loop_NTPase"/>
</dbReference>
<dbReference type="Proteomes" id="UP000789901">
    <property type="component" value="Unassembled WGS sequence"/>
</dbReference>
<dbReference type="Pfam" id="PF21530">
    <property type="entry name" value="Pif1_2B_dom"/>
    <property type="match status" value="1"/>
</dbReference>
<dbReference type="InterPro" id="IPR049163">
    <property type="entry name" value="Pif1-like_2B_dom"/>
</dbReference>
<name>A0ABN7VB43_GIGMA</name>
<protein>
    <submittedName>
        <fullName evidence="2">25946_t:CDS:1</fullName>
    </submittedName>
</protein>
<dbReference type="PANTHER" id="PTHR10492">
    <property type="match status" value="1"/>
</dbReference>
<dbReference type="CDD" id="cd18809">
    <property type="entry name" value="SF1_C_RecD"/>
    <property type="match status" value="1"/>
</dbReference>